<evidence type="ECO:0000313" key="1">
    <source>
        <dbReference type="EMBL" id="WNC67545.1"/>
    </source>
</evidence>
<accession>A0ABY9TFK4</accession>
<protein>
    <submittedName>
        <fullName evidence="1">Ribosome recycling factor family protein</fullName>
    </submittedName>
</protein>
<reference evidence="2" key="1">
    <citation type="submission" date="2023-09" db="EMBL/GenBank/DDBJ databases">
        <authorList>
            <person name="Li S."/>
            <person name="Li X."/>
            <person name="Zhang C."/>
            <person name="Zhao Z."/>
        </authorList>
    </citation>
    <scope>NUCLEOTIDE SEQUENCE [LARGE SCALE GENOMIC DNA]</scope>
    <source>
        <strain evidence="2">SQ345</strain>
    </source>
</reference>
<organism evidence="1 2">
    <name type="scientific">Thalassotalea nanhaiensis</name>
    <dbReference type="NCBI Taxonomy" id="3065648"/>
    <lineage>
        <taxon>Bacteria</taxon>
        <taxon>Pseudomonadati</taxon>
        <taxon>Pseudomonadota</taxon>
        <taxon>Gammaproteobacteria</taxon>
        <taxon>Alteromonadales</taxon>
        <taxon>Colwelliaceae</taxon>
        <taxon>Thalassotalea</taxon>
    </lineage>
</organism>
<sequence length="123" mass="14373">MPAVHHILLPSFLRRAMRAFELKALVRQSGCELNRIGRSRNWRLTADREQMTKIIELVRNSEEETWQWLVKLIEKERGSFTHTEILNLVKRNPGISVTELVVLANCTIAEARTAIDEFEWSEE</sequence>
<dbReference type="Pfam" id="PF12614">
    <property type="entry name" value="RRF_GI"/>
    <property type="match status" value="1"/>
</dbReference>
<keyword evidence="2" id="KW-1185">Reference proteome</keyword>
<dbReference type="Proteomes" id="UP001248581">
    <property type="component" value="Chromosome"/>
</dbReference>
<gene>
    <name evidence="1" type="ORF">RI845_13585</name>
</gene>
<name>A0ABY9TFK4_9GAMM</name>
<evidence type="ECO:0000313" key="2">
    <source>
        <dbReference type="Proteomes" id="UP001248581"/>
    </source>
</evidence>
<dbReference type="RefSeq" id="WP_348386704.1">
    <property type="nucleotide sequence ID" value="NZ_CP134146.1"/>
</dbReference>
<dbReference type="EMBL" id="CP134146">
    <property type="protein sequence ID" value="WNC67545.1"/>
    <property type="molecule type" value="Genomic_DNA"/>
</dbReference>
<proteinExistence type="predicted"/>
<dbReference type="InterPro" id="IPR022253">
    <property type="entry name" value="Ribosome_recyc_fac_bac"/>
</dbReference>